<evidence type="ECO:0000256" key="2">
    <source>
        <dbReference type="SAM" id="MobiDB-lite"/>
    </source>
</evidence>
<dbReference type="RefSeq" id="WP_036441840.1">
    <property type="nucleotide sequence ID" value="NZ_CP008748.1"/>
</dbReference>
<evidence type="ECO:0000313" key="7">
    <source>
        <dbReference type="EMBL" id="TDU98075.1"/>
    </source>
</evidence>
<dbReference type="SUPFAM" id="SSF54001">
    <property type="entry name" value="Cysteine proteinases"/>
    <property type="match status" value="1"/>
</dbReference>
<dbReference type="EMBL" id="CP101127">
    <property type="protein sequence ID" value="UTO25913.1"/>
    <property type="molecule type" value="Genomic_DNA"/>
</dbReference>
<sequence>MSKSKTKLTRLLFVLGTSSLPFLAVSCHWTKNQEQTKKNEISSETPKLDPSNPNTQSESEKPNTPSTPNNPQEKVVIGDKKAYFYSTLNDMYNTLELQRFYKFGLATSFFFWDNYNQLSPNITKLKTGEYNENTQKEFEKLKSKYDTFQNDLEEKDRQDGKNDVTFDRTWTKEDAIQNFKETFKKLENAKAIGVKYDVYGEFGLTNDVAYEALQEIMKSDDFPSYLSLVSEGSLRFDIRQNRVARLNISNNNLTEEGKKAQKVYIDNAMKLISNPSMTTLEKVYVLGKYVVENLNYVIENASLNNAYTSQKGVCKEYVDQFAHLLSRAKIKYRIQTGDAHTWLSIQLDDNKWIYSDPTFADDSGENIIKAIGKSGTSETDKSAITQLFRTQSSAQTDQKMFGLITPTSENIENVINDEYINKTFIKLIKEVVANGKQVSALNYYENKFYFLEKEGNKTLLKYIDTKAKEIKSVKELNDTNKLALFVNDSFLYYVKGKELWKIDLKNSNSESKVKDFTSNIETIVLVRNKEKIQFQINNETYEIN</sequence>
<evidence type="ECO:0000313" key="6">
    <source>
        <dbReference type="EMBL" id="MDI3047725.1"/>
    </source>
</evidence>
<evidence type="ECO:0000256" key="1">
    <source>
        <dbReference type="SAM" id="Coils"/>
    </source>
</evidence>
<dbReference type="Gene3D" id="3.10.620.30">
    <property type="match status" value="1"/>
</dbReference>
<feature type="compositionally biased region" description="Polar residues" evidence="2">
    <location>
        <begin position="51"/>
        <end position="72"/>
    </location>
</feature>
<evidence type="ECO:0000259" key="4">
    <source>
        <dbReference type="Pfam" id="PF01841"/>
    </source>
</evidence>
<evidence type="ECO:0000313" key="5">
    <source>
        <dbReference type="EMBL" id="ASI54174.1"/>
    </source>
</evidence>
<organism evidence="7 10">
    <name type="scientific">Metamycoplasma hyosynoviae</name>
    <dbReference type="NCBI Taxonomy" id="29559"/>
    <lineage>
        <taxon>Bacteria</taxon>
        <taxon>Bacillati</taxon>
        <taxon>Mycoplasmatota</taxon>
        <taxon>Mycoplasmoidales</taxon>
        <taxon>Metamycoplasmataceae</taxon>
        <taxon>Metamycoplasma</taxon>
    </lineage>
</organism>
<dbReference type="PROSITE" id="PS51257">
    <property type="entry name" value="PROKAR_LIPOPROTEIN"/>
    <property type="match status" value="1"/>
</dbReference>
<gene>
    <name evidence="7" type="ORF">JN03_0084</name>
    <name evidence="5" type="ORF">MHSN_03285</name>
    <name evidence="8" type="ORF">NMG93_03510</name>
    <name evidence="6" type="ORF">QJ129_00380</name>
</gene>
<protein>
    <submittedName>
        <fullName evidence="6">Transglutaminase-like domain-containing protein</fullName>
    </submittedName>
</protein>
<proteinExistence type="predicted"/>
<dbReference type="Proteomes" id="UP000294882">
    <property type="component" value="Unassembled WGS sequence"/>
</dbReference>
<feature type="chain" id="PRO_5011025648" evidence="3">
    <location>
        <begin position="25"/>
        <end position="544"/>
    </location>
</feature>
<reference evidence="7 10" key="2">
    <citation type="submission" date="2019-03" db="EMBL/GenBank/DDBJ databases">
        <title>Genomic Encyclopedia of Archaeal and Bacterial Type Strains, Phase II (KMG-II): from individual species to whole genera.</title>
        <authorList>
            <person name="Goeker M."/>
        </authorList>
    </citation>
    <scope>NUCLEOTIDE SEQUENCE [LARGE SCALE GENOMIC DNA]</scope>
    <source>
        <strain evidence="7 10">ATCC 25591</strain>
    </source>
</reference>
<keyword evidence="1" id="KW-0175">Coiled coil</keyword>
<feature type="region of interest" description="Disordered" evidence="2">
    <location>
        <begin position="35"/>
        <end position="73"/>
    </location>
</feature>
<accession>A0A063YG82</accession>
<reference evidence="5 9" key="1">
    <citation type="submission" date="2014-06" db="EMBL/GenBank/DDBJ databases">
        <title>The Whole Genome Sequence of Mycoplasma hyosynoviae strain ATCC 27095.</title>
        <authorList>
            <person name="Calcutt M.J."/>
            <person name="Foecking M.F."/>
        </authorList>
    </citation>
    <scope>NUCLEOTIDE SEQUENCE [LARGE SCALE GENOMIC DNA]</scope>
    <source>
        <strain evidence="5 9">M60</strain>
    </source>
</reference>
<dbReference type="Proteomes" id="UP001233782">
    <property type="component" value="Unassembled WGS sequence"/>
</dbReference>
<dbReference type="InterPro" id="IPR038765">
    <property type="entry name" value="Papain-like_cys_pep_sf"/>
</dbReference>
<dbReference type="GeneID" id="75105549"/>
<dbReference type="AlphaFoldDB" id="A0A063YG82"/>
<evidence type="ECO:0000256" key="3">
    <source>
        <dbReference type="SAM" id="SignalP"/>
    </source>
</evidence>
<dbReference type="InterPro" id="IPR002931">
    <property type="entry name" value="Transglutaminase-like"/>
</dbReference>
<evidence type="ECO:0000313" key="9">
    <source>
        <dbReference type="Proteomes" id="UP000264882"/>
    </source>
</evidence>
<dbReference type="Pfam" id="PF01841">
    <property type="entry name" value="Transglut_core"/>
    <property type="match status" value="1"/>
</dbReference>
<dbReference type="OrthoDB" id="394888at2"/>
<feature type="domain" description="Transglutaminase-like" evidence="4">
    <location>
        <begin position="275"/>
        <end position="357"/>
    </location>
</feature>
<feature type="coiled-coil region" evidence="1">
    <location>
        <begin position="131"/>
        <end position="158"/>
    </location>
</feature>
<dbReference type="KEGG" id="mhyv:MHSN_03285"/>
<keyword evidence="3" id="KW-0732">Signal</keyword>
<name>A0A063YG82_9BACT</name>
<evidence type="ECO:0000313" key="10">
    <source>
        <dbReference type="Proteomes" id="UP000294882"/>
    </source>
</evidence>
<dbReference type="EMBL" id="JASBCP010000001">
    <property type="protein sequence ID" value="MDI3047725.1"/>
    <property type="molecule type" value="Genomic_DNA"/>
</dbReference>
<dbReference type="Proteomes" id="UP000264882">
    <property type="component" value="Chromosome"/>
</dbReference>
<dbReference type="Proteomes" id="UP001059349">
    <property type="component" value="Chromosome"/>
</dbReference>
<reference evidence="8" key="3">
    <citation type="submission" date="2022-07" db="EMBL/GenBank/DDBJ databases">
        <title>Complete genome of Mycoplasma hyosynoviae B1.</title>
        <authorList>
            <person name="Spergser J."/>
        </authorList>
    </citation>
    <scope>NUCLEOTIDE SEQUENCE</scope>
    <source>
        <strain evidence="8">B1</strain>
    </source>
</reference>
<feature type="signal peptide" evidence="3">
    <location>
        <begin position="1"/>
        <end position="24"/>
    </location>
</feature>
<dbReference type="EMBL" id="SOCH01000002">
    <property type="protein sequence ID" value="TDU98075.1"/>
    <property type="molecule type" value="Genomic_DNA"/>
</dbReference>
<keyword evidence="9" id="KW-1185">Reference proteome</keyword>
<dbReference type="EMBL" id="CP008748">
    <property type="protein sequence ID" value="ASI54174.1"/>
    <property type="molecule type" value="Genomic_DNA"/>
</dbReference>
<evidence type="ECO:0000313" key="8">
    <source>
        <dbReference type="EMBL" id="UTO25913.1"/>
    </source>
</evidence>
<reference evidence="6" key="4">
    <citation type="submission" date="2023-04" db="EMBL/GenBank/DDBJ databases">
        <title>Genomes of recent Mycoplasma hyosynoviae isolates 2023.</title>
        <authorList>
            <person name="Spergser J."/>
        </authorList>
    </citation>
    <scope>NUCLEOTIDE SEQUENCE</scope>
    <source>
        <strain evidence="6">SN1J23N</strain>
    </source>
</reference>